<dbReference type="Proteomes" id="UP000009100">
    <property type="component" value="Chromosome 2"/>
</dbReference>
<gene>
    <name evidence="1" type="ordered locus">VS_II0173</name>
</gene>
<dbReference type="HOGENOM" id="CLU_3425021_0_0_6"/>
<dbReference type="AlphaFoldDB" id="B7VQE3"/>
<evidence type="ECO:0000313" key="2">
    <source>
        <dbReference type="Proteomes" id="UP000009100"/>
    </source>
</evidence>
<proteinExistence type="predicted"/>
<evidence type="ECO:0000313" key="1">
    <source>
        <dbReference type="EMBL" id="CAV25486.1"/>
    </source>
</evidence>
<dbReference type="KEGG" id="vsp:VS_II0173"/>
<reference evidence="1 2" key="1">
    <citation type="submission" date="2009-02" db="EMBL/GenBank/DDBJ databases">
        <title>Vibrio splendidus str. LGP32 complete genome.</title>
        <authorList>
            <person name="Mazel D."/>
            <person name="Le Roux F."/>
        </authorList>
    </citation>
    <scope>NUCLEOTIDE SEQUENCE [LARGE SCALE GENOMIC DNA]</scope>
    <source>
        <strain evidence="1 2">LGP32</strain>
    </source>
</reference>
<sequence>MGKDAARLVGKSRHKLIDKIDK</sequence>
<protein>
    <submittedName>
        <fullName evidence="1">Uncharacterized protein</fullName>
    </submittedName>
</protein>
<name>B7VQE3_VIBA3</name>
<accession>B7VQE3</accession>
<dbReference type="EMBL" id="FM954973">
    <property type="protein sequence ID" value="CAV25486.1"/>
    <property type="molecule type" value="Genomic_DNA"/>
</dbReference>
<dbReference type="STRING" id="575788.VS_II0173"/>
<organism evidence="1 2">
    <name type="scientific">Vibrio atlanticus (strain LGP32)</name>
    <name type="common">Vibrio splendidus (strain Mel32)</name>
    <dbReference type="NCBI Taxonomy" id="575788"/>
    <lineage>
        <taxon>Bacteria</taxon>
        <taxon>Pseudomonadati</taxon>
        <taxon>Pseudomonadota</taxon>
        <taxon>Gammaproteobacteria</taxon>
        <taxon>Vibrionales</taxon>
        <taxon>Vibrionaceae</taxon>
        <taxon>Vibrio</taxon>
    </lineage>
</organism>